<dbReference type="GO" id="GO:0005886">
    <property type="term" value="C:plasma membrane"/>
    <property type="evidence" value="ECO:0007669"/>
    <property type="project" value="TreeGrafter"/>
</dbReference>
<organism evidence="3 4">
    <name type="scientific">Candidatus Gallacutalibacter pullicola</name>
    <dbReference type="NCBI Taxonomy" id="2840830"/>
    <lineage>
        <taxon>Bacteria</taxon>
        <taxon>Bacillati</taxon>
        <taxon>Bacillota</taxon>
        <taxon>Clostridia</taxon>
        <taxon>Eubacteriales</taxon>
        <taxon>Candidatus Gallacutalibacter</taxon>
    </lineage>
</organism>
<dbReference type="Gene3D" id="3.40.710.10">
    <property type="entry name" value="DD-peptidase/beta-lactamase superfamily"/>
    <property type="match status" value="1"/>
</dbReference>
<evidence type="ECO:0000256" key="1">
    <source>
        <dbReference type="SAM" id="MobiDB-lite"/>
    </source>
</evidence>
<proteinExistence type="predicted"/>
<sequence length="538" mass="57351">MARRGVYSFVGFLILTYLVILRVYSIASGPQLAETAQQQSTYRLELAQTRGTFYDCAMRPLTGEEQSVVAAVAPVTEAAAALAEILPSGGMAEVYPMLTKGVPFSLSLPELCASSPGIDVFQIDKRYQDQQTAACVLGYLNGDGTGAAGLERAFNEYLTEDAGEIAVSYKVDATGRILSGEGRRIDDTYYKKQRGVVLTIDKQIQQKAEELAGKYLKKGAVVVLEVPSGAIRAMVSVPTFSPNDVAASLTGEDSPMMNRALSAYNVGSVFKLVSAAAALENGHSPDEVYECNGGIPVTGSLFRCFNGIAHGEVDMKEAIAQSCNAYFIHLMQSVPASEFLDMAEKLGFGRSTVLAPDYASAPGTLPDSEELQNARALANFSFGQGSLTATPLQIAGLINVVASGGRYSEPYLVEALVDSSGNLTYQRESQEGTQAFGDETARLLQEFMEASVDHGTGEKGEPRIGGAGAKTGTAQTGVFRDGEEIEQSWYAGFYPYGDPKYVIVVFGEDGEGGGSTCAPVFRELADWMAEQTIRAMDG</sequence>
<dbReference type="EMBL" id="DVHF01000040">
    <property type="protein sequence ID" value="HIR56747.1"/>
    <property type="molecule type" value="Genomic_DNA"/>
</dbReference>
<dbReference type="PANTHER" id="PTHR30627">
    <property type="entry name" value="PEPTIDOGLYCAN D,D-TRANSPEPTIDASE"/>
    <property type="match status" value="1"/>
</dbReference>
<comment type="caution">
    <text evidence="3">The sequence shown here is derived from an EMBL/GenBank/DDBJ whole genome shotgun (WGS) entry which is preliminary data.</text>
</comment>
<feature type="region of interest" description="Disordered" evidence="1">
    <location>
        <begin position="454"/>
        <end position="473"/>
    </location>
</feature>
<evidence type="ECO:0000259" key="2">
    <source>
        <dbReference type="Pfam" id="PF00905"/>
    </source>
</evidence>
<dbReference type="InterPro" id="IPR050515">
    <property type="entry name" value="Beta-lactam/transpept"/>
</dbReference>
<reference evidence="3" key="2">
    <citation type="journal article" date="2021" name="PeerJ">
        <title>Extensive microbial diversity within the chicken gut microbiome revealed by metagenomics and culture.</title>
        <authorList>
            <person name="Gilroy R."/>
            <person name="Ravi A."/>
            <person name="Getino M."/>
            <person name="Pursley I."/>
            <person name="Horton D.L."/>
            <person name="Alikhan N.F."/>
            <person name="Baker D."/>
            <person name="Gharbi K."/>
            <person name="Hall N."/>
            <person name="Watson M."/>
            <person name="Adriaenssens E.M."/>
            <person name="Foster-Nyarko E."/>
            <person name="Jarju S."/>
            <person name="Secka A."/>
            <person name="Antonio M."/>
            <person name="Oren A."/>
            <person name="Chaudhuri R.R."/>
            <person name="La Ragione R."/>
            <person name="Hildebrand F."/>
            <person name="Pallen M.J."/>
        </authorList>
    </citation>
    <scope>NUCLEOTIDE SEQUENCE</scope>
    <source>
        <strain evidence="3">ChiSjej1B19-7085</strain>
    </source>
</reference>
<dbReference type="PANTHER" id="PTHR30627:SF24">
    <property type="entry name" value="PENICILLIN-BINDING PROTEIN 4B"/>
    <property type="match status" value="1"/>
</dbReference>
<dbReference type="Pfam" id="PF00905">
    <property type="entry name" value="Transpeptidase"/>
    <property type="match status" value="1"/>
</dbReference>
<dbReference type="Proteomes" id="UP000886785">
    <property type="component" value="Unassembled WGS sequence"/>
</dbReference>
<accession>A0A9D1DPW5</accession>
<gene>
    <name evidence="3" type="ORF">IAA54_03690</name>
</gene>
<dbReference type="GO" id="GO:0008658">
    <property type="term" value="F:penicillin binding"/>
    <property type="evidence" value="ECO:0007669"/>
    <property type="project" value="InterPro"/>
</dbReference>
<name>A0A9D1DPW5_9FIRM</name>
<dbReference type="InterPro" id="IPR001460">
    <property type="entry name" value="PCN-bd_Tpept"/>
</dbReference>
<protein>
    <submittedName>
        <fullName evidence="3">Penicillin-binding protein 2</fullName>
    </submittedName>
</protein>
<evidence type="ECO:0000313" key="4">
    <source>
        <dbReference type="Proteomes" id="UP000886785"/>
    </source>
</evidence>
<feature type="domain" description="Penicillin-binding protein transpeptidase" evidence="2">
    <location>
        <begin position="219"/>
        <end position="524"/>
    </location>
</feature>
<dbReference type="GO" id="GO:0071972">
    <property type="term" value="F:peptidoglycan L,D-transpeptidase activity"/>
    <property type="evidence" value="ECO:0007669"/>
    <property type="project" value="TreeGrafter"/>
</dbReference>
<dbReference type="InterPro" id="IPR012338">
    <property type="entry name" value="Beta-lactam/transpept-like"/>
</dbReference>
<dbReference type="GO" id="GO:0071555">
    <property type="term" value="P:cell wall organization"/>
    <property type="evidence" value="ECO:0007669"/>
    <property type="project" value="TreeGrafter"/>
</dbReference>
<dbReference type="SUPFAM" id="SSF56519">
    <property type="entry name" value="Penicillin binding protein dimerisation domain"/>
    <property type="match status" value="1"/>
</dbReference>
<reference evidence="3" key="1">
    <citation type="submission" date="2020-10" db="EMBL/GenBank/DDBJ databases">
        <authorList>
            <person name="Gilroy R."/>
        </authorList>
    </citation>
    <scope>NUCLEOTIDE SEQUENCE</scope>
    <source>
        <strain evidence="3">ChiSjej1B19-7085</strain>
    </source>
</reference>
<dbReference type="InterPro" id="IPR036138">
    <property type="entry name" value="PBP_dimer_sf"/>
</dbReference>
<evidence type="ECO:0000313" key="3">
    <source>
        <dbReference type="EMBL" id="HIR56747.1"/>
    </source>
</evidence>
<dbReference type="AlphaFoldDB" id="A0A9D1DPW5"/>
<dbReference type="Gene3D" id="3.90.1310.10">
    <property type="entry name" value="Penicillin-binding protein 2a (Domain 2)"/>
    <property type="match status" value="1"/>
</dbReference>
<dbReference type="SUPFAM" id="SSF56601">
    <property type="entry name" value="beta-lactamase/transpeptidase-like"/>
    <property type="match status" value="1"/>
</dbReference>